<gene>
    <name evidence="1" type="ORF">METZ01_LOCUS352342</name>
</gene>
<accession>A0A382RRB5</accession>
<evidence type="ECO:0000313" key="1">
    <source>
        <dbReference type="EMBL" id="SVC99488.1"/>
    </source>
</evidence>
<dbReference type="PANTHER" id="PTHR10443:SF12">
    <property type="entry name" value="DIPEPTIDASE"/>
    <property type="match status" value="1"/>
</dbReference>
<reference evidence="1" key="1">
    <citation type="submission" date="2018-05" db="EMBL/GenBank/DDBJ databases">
        <authorList>
            <person name="Lanie J.A."/>
            <person name="Ng W.-L."/>
            <person name="Kazmierczak K.M."/>
            <person name="Andrzejewski T.M."/>
            <person name="Davidsen T.M."/>
            <person name="Wayne K.J."/>
            <person name="Tettelin H."/>
            <person name="Glass J.I."/>
            <person name="Rusch D."/>
            <person name="Podicherti R."/>
            <person name="Tsui H.-C.T."/>
            <person name="Winkler M.E."/>
        </authorList>
    </citation>
    <scope>NUCLEOTIDE SEQUENCE</scope>
</reference>
<dbReference type="AlphaFoldDB" id="A0A382RRB5"/>
<dbReference type="SUPFAM" id="SSF51556">
    <property type="entry name" value="Metallo-dependent hydrolases"/>
    <property type="match status" value="1"/>
</dbReference>
<dbReference type="PANTHER" id="PTHR10443">
    <property type="entry name" value="MICROSOMAL DIPEPTIDASE"/>
    <property type="match status" value="1"/>
</dbReference>
<dbReference type="PROSITE" id="PS51365">
    <property type="entry name" value="RENAL_DIPEPTIDASE_2"/>
    <property type="match status" value="1"/>
</dbReference>
<evidence type="ECO:0008006" key="2">
    <source>
        <dbReference type="Google" id="ProtNLM"/>
    </source>
</evidence>
<sequence length="143" mass="15676">VNFLSVNVGYDVNVWSDTVKALSLAREWLSKTDGYRLVGNAAEIDQAFMTDDMAIAFDIEGTNALDGSIDMVSFYYDLGVRQMLFAYNINNLAGGGCHDEDTGLTKFGRAVVEKMNAVGMLVDCSHCGYRTTMEAMECSKDPV</sequence>
<dbReference type="Pfam" id="PF01244">
    <property type="entry name" value="Peptidase_M19"/>
    <property type="match status" value="1"/>
</dbReference>
<dbReference type="InterPro" id="IPR008257">
    <property type="entry name" value="Pept_M19"/>
</dbReference>
<proteinExistence type="predicted"/>
<dbReference type="Gene3D" id="3.20.20.140">
    <property type="entry name" value="Metal-dependent hydrolases"/>
    <property type="match status" value="1"/>
</dbReference>
<dbReference type="GO" id="GO:0006508">
    <property type="term" value="P:proteolysis"/>
    <property type="evidence" value="ECO:0007669"/>
    <property type="project" value="InterPro"/>
</dbReference>
<dbReference type="EMBL" id="UINC01123185">
    <property type="protein sequence ID" value="SVC99488.1"/>
    <property type="molecule type" value="Genomic_DNA"/>
</dbReference>
<organism evidence="1">
    <name type="scientific">marine metagenome</name>
    <dbReference type="NCBI Taxonomy" id="408172"/>
    <lineage>
        <taxon>unclassified sequences</taxon>
        <taxon>metagenomes</taxon>
        <taxon>ecological metagenomes</taxon>
    </lineage>
</organism>
<dbReference type="GO" id="GO:0070573">
    <property type="term" value="F:metallodipeptidase activity"/>
    <property type="evidence" value="ECO:0007669"/>
    <property type="project" value="InterPro"/>
</dbReference>
<feature type="non-terminal residue" evidence="1">
    <location>
        <position position="143"/>
    </location>
</feature>
<dbReference type="InterPro" id="IPR032466">
    <property type="entry name" value="Metal_Hydrolase"/>
</dbReference>
<feature type="non-terminal residue" evidence="1">
    <location>
        <position position="1"/>
    </location>
</feature>
<protein>
    <recommendedName>
        <fullName evidence="2">Membrane dipeptidase</fullName>
    </recommendedName>
</protein>
<name>A0A382RRB5_9ZZZZ</name>